<evidence type="ECO:0000256" key="1">
    <source>
        <dbReference type="ARBA" id="ARBA00002684"/>
    </source>
</evidence>
<evidence type="ECO:0000256" key="8">
    <source>
        <dbReference type="ARBA" id="ARBA00022723"/>
    </source>
</evidence>
<keyword evidence="12 15" id="KW-0472">Membrane</keyword>
<dbReference type="NCBIfam" id="TIGR02120">
    <property type="entry name" value="GspF"/>
    <property type="match status" value="1"/>
</dbReference>
<dbReference type="OrthoDB" id="9805682at2"/>
<protein>
    <recommendedName>
        <fullName evidence="13">General secretion pathway protein F</fullName>
    </recommendedName>
</protein>
<evidence type="ECO:0000256" key="4">
    <source>
        <dbReference type="ARBA" id="ARBA00022448"/>
    </source>
</evidence>
<dbReference type="AlphaFoldDB" id="R8AUE1"/>
<dbReference type="RefSeq" id="WP_010862272.1">
    <property type="nucleotide sequence ID" value="NZ_KB944507.1"/>
</dbReference>
<keyword evidence="10" id="KW-0653">Protein transport</keyword>
<evidence type="ECO:0000256" key="7">
    <source>
        <dbReference type="ARBA" id="ARBA00022692"/>
    </source>
</evidence>
<proteinExistence type="inferred from homology"/>
<dbReference type="GO" id="GO:0015628">
    <property type="term" value="P:protein secretion by the type II secretion system"/>
    <property type="evidence" value="ECO:0007669"/>
    <property type="project" value="InterPro"/>
</dbReference>
<evidence type="ECO:0000256" key="5">
    <source>
        <dbReference type="ARBA" id="ARBA00022475"/>
    </source>
</evidence>
<comment type="caution">
    <text evidence="17">The sequence shown here is derived from an EMBL/GenBank/DDBJ whole genome shotgun (WGS) entry which is preliminary data.</text>
</comment>
<accession>R8AUE1</accession>
<dbReference type="InterPro" id="IPR011850">
    <property type="entry name" value="T2SS_GspF"/>
</dbReference>
<dbReference type="Proteomes" id="UP000014012">
    <property type="component" value="Unassembled WGS sequence"/>
</dbReference>
<dbReference type="PANTHER" id="PTHR30012:SF0">
    <property type="entry name" value="TYPE II SECRETION SYSTEM PROTEIN F-RELATED"/>
    <property type="match status" value="1"/>
</dbReference>
<dbReference type="GO" id="GO:0015627">
    <property type="term" value="C:type II protein secretion system complex"/>
    <property type="evidence" value="ECO:0007669"/>
    <property type="project" value="InterPro"/>
</dbReference>
<evidence type="ECO:0000256" key="6">
    <source>
        <dbReference type="ARBA" id="ARBA00022519"/>
    </source>
</evidence>
<dbReference type="GO" id="GO:0046872">
    <property type="term" value="F:metal ion binding"/>
    <property type="evidence" value="ECO:0007669"/>
    <property type="project" value="UniProtKB-KW"/>
</dbReference>
<keyword evidence="4 14" id="KW-0813">Transport</keyword>
<dbReference type="InterPro" id="IPR003004">
    <property type="entry name" value="GspF/PilC"/>
</dbReference>
<evidence type="ECO:0000256" key="15">
    <source>
        <dbReference type="SAM" id="Phobius"/>
    </source>
</evidence>
<evidence type="ECO:0000256" key="3">
    <source>
        <dbReference type="ARBA" id="ARBA00005745"/>
    </source>
</evidence>
<feature type="domain" description="Type II secretion system protein GspF" evidence="16">
    <location>
        <begin position="90"/>
        <end position="212"/>
    </location>
</feature>
<keyword evidence="6" id="KW-0997">Cell inner membrane</keyword>
<feature type="transmembrane region" description="Helical" evidence="15">
    <location>
        <begin position="231"/>
        <end position="257"/>
    </location>
</feature>
<dbReference type="HOGENOM" id="CLU_035032_0_1_6"/>
<feature type="transmembrane region" description="Helical" evidence="15">
    <location>
        <begin position="188"/>
        <end position="211"/>
    </location>
</feature>
<keyword evidence="5" id="KW-1003">Cell membrane</keyword>
<dbReference type="PANTHER" id="PTHR30012">
    <property type="entry name" value="GENERAL SECRETION PATHWAY PROTEIN"/>
    <property type="match status" value="1"/>
</dbReference>
<dbReference type="Gene3D" id="1.20.81.30">
    <property type="entry name" value="Type II secretion system (T2SS), domain F"/>
    <property type="match status" value="2"/>
</dbReference>
<keyword evidence="7 14" id="KW-0812">Transmembrane</keyword>
<keyword evidence="9" id="KW-0106">Calcium</keyword>
<evidence type="ECO:0000256" key="12">
    <source>
        <dbReference type="ARBA" id="ARBA00023136"/>
    </source>
</evidence>
<dbReference type="GO" id="GO:0005886">
    <property type="term" value="C:plasma membrane"/>
    <property type="evidence" value="ECO:0007669"/>
    <property type="project" value="UniProtKB-SubCell"/>
</dbReference>
<evidence type="ECO:0000256" key="10">
    <source>
        <dbReference type="ARBA" id="ARBA00022927"/>
    </source>
</evidence>
<evidence type="ECO:0000313" key="17">
    <source>
        <dbReference type="EMBL" id="EON89930.1"/>
    </source>
</evidence>
<feature type="domain" description="Type II secretion system protein GspF" evidence="16">
    <location>
        <begin position="292"/>
        <end position="414"/>
    </location>
</feature>
<dbReference type="PROSITE" id="PS00874">
    <property type="entry name" value="T2SP_F"/>
    <property type="match status" value="1"/>
</dbReference>
<reference evidence="17 18" key="1">
    <citation type="journal article" date="2013" name="Genome Announc.">
        <title>Genome Sequence of Plesiomonas shigelloides Strain 302-73 (Serotype O1).</title>
        <authorList>
            <person name="Pique N."/>
            <person name="Aquilini E."/>
            <person name="Alioto T."/>
            <person name="Minana-Galbis D."/>
            <person name="Tomas J.M."/>
        </authorList>
    </citation>
    <scope>NUCLEOTIDE SEQUENCE [LARGE SCALE GENOMIC DNA]</scope>
    <source>
        <strain evidence="17 18">302-73</strain>
    </source>
</reference>
<dbReference type="PATRIC" id="fig|1315976.3.peg.616"/>
<keyword evidence="11 15" id="KW-1133">Transmembrane helix</keyword>
<sequence>MALFRYQALTAAGRTRKGMTEADSPRHARQLLRAQDLLPVEVWPVDAPAAAPRSTTVGHAAGSANAGKRTASARRWLQRRVSSADLALLTRQLATLVQAAMPLEECLQAVSEQCEKLHIKTLVLSLRARIQEGFTLSDSLREHPQVFDSLFCSMVAAGEKSSHLERVLLRLADYTEQKQRMKSRLLQAMLYPLMLTLVAIGVIGILLSSVVPKVVAQFEHLGQALPASTRLLMSLSDGVQVAGLPLLISLLALAVLMQRLLQKPALRLRWDRVILRLPVIGRVSRGLNTARFARTLSILTASRIPVLDGVRIAASVCANHHIEQQILSAAERIREGSSLRAALGELRLFPPMMLYMIALGERCGELEPMLAQAADNQDREFDTQVGIALGVFEPLLIVLMAGVVLFIVIAILQPMLQLNNMVGM</sequence>
<evidence type="ECO:0000256" key="9">
    <source>
        <dbReference type="ARBA" id="ARBA00022837"/>
    </source>
</evidence>
<evidence type="ECO:0000256" key="11">
    <source>
        <dbReference type="ARBA" id="ARBA00022989"/>
    </source>
</evidence>
<evidence type="ECO:0000256" key="2">
    <source>
        <dbReference type="ARBA" id="ARBA00004429"/>
    </source>
</evidence>
<dbReference type="FunFam" id="1.20.81.30:FF:000001">
    <property type="entry name" value="Type II secretion system protein F"/>
    <property type="match status" value="2"/>
</dbReference>
<keyword evidence="8" id="KW-0479">Metal-binding</keyword>
<organism evidence="17 18">
    <name type="scientific">Plesiomonas shigelloides 302-73</name>
    <dbReference type="NCBI Taxonomy" id="1315976"/>
    <lineage>
        <taxon>Bacteria</taxon>
        <taxon>Pseudomonadati</taxon>
        <taxon>Pseudomonadota</taxon>
        <taxon>Gammaproteobacteria</taxon>
        <taxon>Enterobacterales</taxon>
        <taxon>Enterobacteriaceae</taxon>
        <taxon>Plesiomonas</taxon>
    </lineage>
</organism>
<dbReference type="InterPro" id="IPR018076">
    <property type="entry name" value="T2SS_GspF_dom"/>
</dbReference>
<dbReference type="PRINTS" id="PR00812">
    <property type="entry name" value="BCTERIALGSPF"/>
</dbReference>
<dbReference type="EMBL" id="AQQO01000023">
    <property type="protein sequence ID" value="EON89930.1"/>
    <property type="molecule type" value="Genomic_DNA"/>
</dbReference>
<comment type="function">
    <text evidence="1">Component of the type II secretion system inner membrane complex required for the energy-dependent secretion of extracellular factors such as proteases and toxins from the periplasm.</text>
</comment>
<keyword evidence="18" id="KW-1185">Reference proteome</keyword>
<dbReference type="InterPro" id="IPR042094">
    <property type="entry name" value="T2SS_GspF_sf"/>
</dbReference>
<evidence type="ECO:0000259" key="16">
    <source>
        <dbReference type="Pfam" id="PF00482"/>
    </source>
</evidence>
<dbReference type="InterPro" id="IPR001992">
    <property type="entry name" value="T2SS_GspF/T4SS_PilC_CS"/>
</dbReference>
<evidence type="ECO:0000256" key="14">
    <source>
        <dbReference type="RuleBase" id="RU003923"/>
    </source>
</evidence>
<dbReference type="Pfam" id="PF00482">
    <property type="entry name" value="T2SSF"/>
    <property type="match status" value="2"/>
</dbReference>
<evidence type="ECO:0000313" key="18">
    <source>
        <dbReference type="Proteomes" id="UP000014012"/>
    </source>
</evidence>
<comment type="similarity">
    <text evidence="3 14">Belongs to the GSP F family.</text>
</comment>
<feature type="transmembrane region" description="Helical" evidence="15">
    <location>
        <begin position="395"/>
        <end position="416"/>
    </location>
</feature>
<evidence type="ECO:0000256" key="13">
    <source>
        <dbReference type="ARBA" id="ARBA00030750"/>
    </source>
</evidence>
<dbReference type="STRING" id="703.SAMEA2665130_00787"/>
<gene>
    <name evidence="17" type="ORF">PLESHI_03189</name>
</gene>
<name>R8AUE1_PLESH</name>
<comment type="subcellular location">
    <subcellularLocation>
        <location evidence="2 14">Cell inner membrane</location>
        <topology evidence="2 14">Multi-pass membrane protein</topology>
    </subcellularLocation>
</comment>